<dbReference type="Gene3D" id="3.40.50.1220">
    <property type="entry name" value="TPP-binding domain"/>
    <property type="match status" value="1"/>
</dbReference>
<dbReference type="OrthoDB" id="9770286at2"/>
<comment type="subunit">
    <text evidence="2">Heterodimer of an alpha and a beta subunit.</text>
</comment>
<evidence type="ECO:0000313" key="7">
    <source>
        <dbReference type="Proteomes" id="UP000070134"/>
    </source>
</evidence>
<keyword evidence="4" id="KW-0274">FAD</keyword>
<dbReference type="GO" id="GO:0050660">
    <property type="term" value="F:flavin adenine dinucleotide binding"/>
    <property type="evidence" value="ECO:0007669"/>
    <property type="project" value="InterPro"/>
</dbReference>
<comment type="similarity">
    <text evidence="1">Belongs to the ETF alpha-subunit/FixB family.</text>
</comment>
<dbReference type="KEGG" id="satk:SA2016_2661"/>
<sequence length="325" mass="32681">MTEANVLVVLDGVGESLKKSQLELLSAGRLLGTVSVAATAPVGEAVLAQLRENGAAAAYVPDGADLSEYLVGPTAAWLAEVVSASEAQGRPVRAVLLDNSPTGRETAARLGVRLGAGVITDVVGLEPDGTAHKSVLAGSYEDRARATSPVSILTLKANLDLGSPAAPAPGSAAVTPVAVPADALTRSARVTGRAAKVSSGRPDLTEARVVVAGGRGTDGDFGPVEELADALGGAVGASRAAADAGWVSHDLQVGQTGKTVSPQLYISAGISGAVQQKAGMQTAKVIVAVNSDPESPVFEIADFGVVGDLFEVLPQATAEIKRRRG</sequence>
<organism evidence="6 7">
    <name type="scientific">Sinomonas atrocyanea</name>
    <dbReference type="NCBI Taxonomy" id="37927"/>
    <lineage>
        <taxon>Bacteria</taxon>
        <taxon>Bacillati</taxon>
        <taxon>Actinomycetota</taxon>
        <taxon>Actinomycetes</taxon>
        <taxon>Micrococcales</taxon>
        <taxon>Micrococcaceae</taxon>
        <taxon>Sinomonas</taxon>
    </lineage>
</organism>
<dbReference type="PIRSF" id="PIRSF000089">
    <property type="entry name" value="Electra_flavoP_a"/>
    <property type="match status" value="1"/>
</dbReference>
<proteinExistence type="inferred from homology"/>
<dbReference type="InterPro" id="IPR014731">
    <property type="entry name" value="ETF_asu_C"/>
</dbReference>
<evidence type="ECO:0000259" key="5">
    <source>
        <dbReference type="SMART" id="SM00893"/>
    </source>
</evidence>
<dbReference type="Pfam" id="PF00766">
    <property type="entry name" value="ETF_alpha"/>
    <property type="match status" value="1"/>
</dbReference>
<dbReference type="Proteomes" id="UP000070134">
    <property type="component" value="Chromosome"/>
</dbReference>
<evidence type="ECO:0000256" key="3">
    <source>
        <dbReference type="ARBA" id="ARBA00025649"/>
    </source>
</evidence>
<keyword evidence="4" id="KW-0285">Flavoprotein</keyword>
<evidence type="ECO:0000256" key="2">
    <source>
        <dbReference type="ARBA" id="ARBA00011355"/>
    </source>
</evidence>
<dbReference type="GO" id="GO:0009055">
    <property type="term" value="F:electron transfer activity"/>
    <property type="evidence" value="ECO:0007669"/>
    <property type="project" value="InterPro"/>
</dbReference>
<dbReference type="InterPro" id="IPR014729">
    <property type="entry name" value="Rossmann-like_a/b/a_fold"/>
</dbReference>
<evidence type="ECO:0000256" key="4">
    <source>
        <dbReference type="PIRSR" id="PIRSR000089-1"/>
    </source>
</evidence>
<evidence type="ECO:0000313" key="6">
    <source>
        <dbReference type="EMBL" id="AMM33326.1"/>
    </source>
</evidence>
<dbReference type="InterPro" id="IPR029035">
    <property type="entry name" value="DHS-like_NAD/FAD-binding_dom"/>
</dbReference>
<dbReference type="SMART" id="SM00893">
    <property type="entry name" value="ETF"/>
    <property type="match status" value="1"/>
</dbReference>
<dbReference type="GO" id="GO:0033539">
    <property type="term" value="P:fatty acid beta-oxidation using acyl-CoA dehydrogenase"/>
    <property type="evidence" value="ECO:0007669"/>
    <property type="project" value="TreeGrafter"/>
</dbReference>
<comment type="function">
    <text evidence="3">The electron transfer flavoprotein serves as a specific electron acceptor for other dehydrogenases. It transfers the electrons to the main respiratory chain via ETF-ubiquinone oxidoreductase (ETF dehydrogenase).</text>
</comment>
<dbReference type="Pfam" id="PF01012">
    <property type="entry name" value="ETF"/>
    <property type="match status" value="1"/>
</dbReference>
<dbReference type="RefSeq" id="WP_066498833.1">
    <property type="nucleotide sequence ID" value="NZ_BJMO01000033.1"/>
</dbReference>
<evidence type="ECO:0000256" key="1">
    <source>
        <dbReference type="ARBA" id="ARBA00005817"/>
    </source>
</evidence>
<dbReference type="AlphaFoldDB" id="A0A127A2J0"/>
<gene>
    <name evidence="6" type="ORF">SA2016_2661</name>
</gene>
<accession>A0A127A2J0</accession>
<protein>
    <submittedName>
        <fullName evidence="6">Electron transfer flavoprotein subunit alpha</fullName>
    </submittedName>
</protein>
<dbReference type="PANTHER" id="PTHR43153:SF1">
    <property type="entry name" value="ELECTRON TRANSFER FLAVOPROTEIN SUBUNIT ALPHA, MITOCHONDRIAL"/>
    <property type="match status" value="1"/>
</dbReference>
<dbReference type="PANTHER" id="PTHR43153">
    <property type="entry name" value="ELECTRON TRANSFER FLAVOPROTEIN ALPHA"/>
    <property type="match status" value="1"/>
</dbReference>
<dbReference type="InterPro" id="IPR014730">
    <property type="entry name" value="ETF_a/b_N"/>
</dbReference>
<comment type="cofactor">
    <cofactor evidence="4">
        <name>FAD</name>
        <dbReference type="ChEBI" id="CHEBI:57692"/>
    </cofactor>
    <text evidence="4">Binds 1 FAD per dimer.</text>
</comment>
<dbReference type="EMBL" id="CP014518">
    <property type="protein sequence ID" value="AMM33326.1"/>
    <property type="molecule type" value="Genomic_DNA"/>
</dbReference>
<reference evidence="6 7" key="1">
    <citation type="submission" date="2016-02" db="EMBL/GenBank/DDBJ databases">
        <title>Complete genome of Sinomonas atrocyanea KCTC 3377.</title>
        <authorList>
            <person name="Kim K.M."/>
        </authorList>
    </citation>
    <scope>NUCLEOTIDE SEQUENCE [LARGE SCALE GENOMIC DNA]</scope>
    <source>
        <strain evidence="6 7">KCTC 3377</strain>
    </source>
</reference>
<keyword evidence="7" id="KW-1185">Reference proteome</keyword>
<dbReference type="SUPFAM" id="SSF52467">
    <property type="entry name" value="DHS-like NAD/FAD-binding domain"/>
    <property type="match status" value="1"/>
</dbReference>
<feature type="binding site" evidence="4">
    <location>
        <begin position="238"/>
        <end position="239"/>
    </location>
    <ligand>
        <name>FAD</name>
        <dbReference type="ChEBI" id="CHEBI:57692"/>
    </ligand>
</feature>
<name>A0A127A2J0_9MICC</name>
<dbReference type="STRING" id="37927.SA2016_2661"/>
<dbReference type="InterPro" id="IPR001308">
    <property type="entry name" value="ETF_a/FixB"/>
</dbReference>
<feature type="binding site" evidence="4">
    <location>
        <position position="215"/>
    </location>
    <ligand>
        <name>FAD</name>
        <dbReference type="ChEBI" id="CHEBI:57692"/>
    </ligand>
</feature>
<feature type="domain" description="Electron transfer flavoprotein alpha/beta-subunit N-terminal" evidence="5">
    <location>
        <begin position="5"/>
        <end position="194"/>
    </location>
</feature>
<feature type="binding site" evidence="4">
    <location>
        <begin position="252"/>
        <end position="256"/>
    </location>
    <ligand>
        <name>FAD</name>
        <dbReference type="ChEBI" id="CHEBI:57692"/>
    </ligand>
</feature>
<feature type="binding site" evidence="4">
    <location>
        <position position="290"/>
    </location>
    <ligand>
        <name>FAD</name>
        <dbReference type="ChEBI" id="CHEBI:57692"/>
    </ligand>
</feature>
<dbReference type="Gene3D" id="3.40.50.620">
    <property type="entry name" value="HUPs"/>
    <property type="match status" value="1"/>
</dbReference>
<dbReference type="SUPFAM" id="SSF52402">
    <property type="entry name" value="Adenine nucleotide alpha hydrolases-like"/>
    <property type="match status" value="1"/>
</dbReference>
<dbReference type="PATRIC" id="fig|37927.3.peg.2737"/>